<dbReference type="Proteomes" id="UP001175271">
    <property type="component" value="Unassembled WGS sequence"/>
</dbReference>
<dbReference type="PROSITE" id="PS00028">
    <property type="entry name" value="ZINC_FINGER_C2H2_1"/>
    <property type="match status" value="1"/>
</dbReference>
<dbReference type="SMART" id="SM00355">
    <property type="entry name" value="ZnF_C2H2"/>
    <property type="match status" value="6"/>
</dbReference>
<evidence type="ECO:0000259" key="2">
    <source>
        <dbReference type="PROSITE" id="PS00028"/>
    </source>
</evidence>
<dbReference type="AlphaFoldDB" id="A0AA39LZZ0"/>
<dbReference type="EMBL" id="JAUCMV010000002">
    <property type="protein sequence ID" value="KAK0415550.1"/>
    <property type="molecule type" value="Genomic_DNA"/>
</dbReference>
<name>A0AA39LZZ0_9BILA</name>
<dbReference type="InterPro" id="IPR013087">
    <property type="entry name" value="Znf_C2H2_type"/>
</dbReference>
<organism evidence="3 4">
    <name type="scientific">Steinernema hermaphroditum</name>
    <dbReference type="NCBI Taxonomy" id="289476"/>
    <lineage>
        <taxon>Eukaryota</taxon>
        <taxon>Metazoa</taxon>
        <taxon>Ecdysozoa</taxon>
        <taxon>Nematoda</taxon>
        <taxon>Chromadorea</taxon>
        <taxon>Rhabditida</taxon>
        <taxon>Tylenchina</taxon>
        <taxon>Panagrolaimomorpha</taxon>
        <taxon>Strongyloidoidea</taxon>
        <taxon>Steinernematidae</taxon>
        <taxon>Steinernema</taxon>
    </lineage>
</organism>
<keyword evidence="4" id="KW-1185">Reference proteome</keyword>
<reference evidence="3" key="1">
    <citation type="submission" date="2023-06" db="EMBL/GenBank/DDBJ databases">
        <title>Genomic analysis of the entomopathogenic nematode Steinernema hermaphroditum.</title>
        <authorList>
            <person name="Schwarz E.M."/>
            <person name="Heppert J.K."/>
            <person name="Baniya A."/>
            <person name="Schwartz H.T."/>
            <person name="Tan C.-H."/>
            <person name="Antoshechkin I."/>
            <person name="Sternberg P.W."/>
            <person name="Goodrich-Blair H."/>
            <person name="Dillman A.R."/>
        </authorList>
    </citation>
    <scope>NUCLEOTIDE SEQUENCE</scope>
    <source>
        <strain evidence="3">PS9179</strain>
        <tissue evidence="3">Whole animal</tissue>
    </source>
</reference>
<evidence type="ECO:0000313" key="3">
    <source>
        <dbReference type="EMBL" id="KAK0415550.1"/>
    </source>
</evidence>
<comment type="caution">
    <text evidence="3">The sequence shown here is derived from an EMBL/GenBank/DDBJ whole genome shotgun (WGS) entry which is preliminary data.</text>
</comment>
<gene>
    <name evidence="3" type="ORF">QR680_011999</name>
</gene>
<sequence length="445" mass="50098">MTDLGSAAFPANGSPHRLDGGTEEEVIGEPAALQCQACSAKVCEWDQKDVDKHIASHTENPCACFFRGCDRTFQCPLTFRVHVLKKHGLAPDQLAPELREMLEESRDCRRNLKAIGLRHFLDHIAFHEETFCECPIEECEQHLESVPEIGEHSTDRHEPAALNEQKHHDHIDDSVCGTTVPRLENHVNEEKAGTDQNVGDVNDAKDAAKVESAEKELSLGASTVDETTSGTTVGFTPGTWQCQHCNATVKARGKRDLMQHAMKHEDIMQSSPCFIEGCPKICHWGYSLRAHLMMKHRISAGGLTSEQRQKLIESERAFFEKMEPRMEKYFPPQALISKTAWLCQQCHKEVKVWHVQSLLSHIGSHEYFSCACPIEGCNRTYKNPTGLRNHLKSQHKLIPGDMNGELRNQLLGVERNFYDSAKDHLGKYFPAEARLEQPVETVTST</sequence>
<feature type="region of interest" description="Disordered" evidence="1">
    <location>
        <begin position="1"/>
        <end position="22"/>
    </location>
</feature>
<proteinExistence type="predicted"/>
<evidence type="ECO:0000256" key="1">
    <source>
        <dbReference type="SAM" id="MobiDB-lite"/>
    </source>
</evidence>
<accession>A0AA39LZZ0</accession>
<evidence type="ECO:0000313" key="4">
    <source>
        <dbReference type="Proteomes" id="UP001175271"/>
    </source>
</evidence>
<feature type="domain" description="C2H2-type" evidence="2">
    <location>
        <begin position="372"/>
        <end position="395"/>
    </location>
</feature>
<protein>
    <recommendedName>
        <fullName evidence="2">C2H2-type domain-containing protein</fullName>
    </recommendedName>
</protein>